<evidence type="ECO:0000259" key="6">
    <source>
        <dbReference type="PROSITE" id="PS50059"/>
    </source>
</evidence>
<evidence type="ECO:0000256" key="1">
    <source>
        <dbReference type="ARBA" id="ARBA00000971"/>
    </source>
</evidence>
<reference evidence="7 8" key="1">
    <citation type="submission" date="2017-04" db="EMBL/GenBank/DDBJ databases">
        <authorList>
            <consortium name="Geobacter pelophilus Genome Sequencing"/>
            <person name="Aoyagi T."/>
            <person name="Koike H."/>
            <person name="Hori T."/>
        </authorList>
    </citation>
    <scope>NUCLEOTIDE SEQUENCE [LARGE SCALE GENOMIC DNA]</scope>
    <source>
        <strain evidence="7 8">Drf2</strain>
    </source>
</reference>
<evidence type="ECO:0000256" key="2">
    <source>
        <dbReference type="ARBA" id="ARBA00023110"/>
    </source>
</evidence>
<keyword evidence="2 4" id="KW-0697">Rotamase</keyword>
<gene>
    <name evidence="7" type="ORF">GPEL0_01r4016</name>
</gene>
<comment type="similarity">
    <text evidence="5">Belongs to the FKBP-type PPIase family.</text>
</comment>
<keyword evidence="3 4" id="KW-0413">Isomerase</keyword>
<dbReference type="EMBL" id="BDQG01000001">
    <property type="protein sequence ID" value="GAW67922.1"/>
    <property type="molecule type" value="Genomic_DNA"/>
</dbReference>
<dbReference type="GO" id="GO:0016853">
    <property type="term" value="F:isomerase activity"/>
    <property type="evidence" value="ECO:0007669"/>
    <property type="project" value="UniProtKB-KW"/>
</dbReference>
<accession>A0ABQ0MLG1</accession>
<sequence length="139" mass="15154">METEKGKRVKIRYKCKLEDGRVYLVGERNTLEFLVGSGRVPKTLEAGLLGMQQGDHRVVRVPAAEAEFFPFPKGSHFAFSTGMAPGIAYDFGPGAGGDVSLSIPGNRDYREPLPSGADVLFEVEMLSVQDEVTSFPSRS</sequence>
<dbReference type="SUPFAM" id="SSF54534">
    <property type="entry name" value="FKBP-like"/>
    <property type="match status" value="1"/>
</dbReference>
<dbReference type="InterPro" id="IPR044609">
    <property type="entry name" value="FKBP2/11"/>
</dbReference>
<comment type="caution">
    <text evidence="7">The sequence shown here is derived from an EMBL/GenBank/DDBJ whole genome shotgun (WGS) entry which is preliminary data.</text>
</comment>
<dbReference type="PANTHER" id="PTHR45779">
    <property type="entry name" value="PEPTIDYLPROLYL ISOMERASE"/>
    <property type="match status" value="1"/>
</dbReference>
<dbReference type="EC" id="5.2.1.8" evidence="5"/>
<comment type="catalytic activity">
    <reaction evidence="1 4 5">
        <text>[protein]-peptidylproline (omega=180) = [protein]-peptidylproline (omega=0)</text>
        <dbReference type="Rhea" id="RHEA:16237"/>
        <dbReference type="Rhea" id="RHEA-COMP:10747"/>
        <dbReference type="Rhea" id="RHEA-COMP:10748"/>
        <dbReference type="ChEBI" id="CHEBI:83833"/>
        <dbReference type="ChEBI" id="CHEBI:83834"/>
        <dbReference type="EC" id="5.2.1.8"/>
    </reaction>
</comment>
<evidence type="ECO:0000313" key="7">
    <source>
        <dbReference type="EMBL" id="GAW67922.1"/>
    </source>
</evidence>
<protein>
    <recommendedName>
        <fullName evidence="5">Peptidyl-prolyl cis-trans isomerase</fullName>
        <ecNumber evidence="5">5.2.1.8</ecNumber>
    </recommendedName>
</protein>
<organism evidence="7 8">
    <name type="scientific">Geoanaerobacter pelophilus</name>
    <dbReference type="NCBI Taxonomy" id="60036"/>
    <lineage>
        <taxon>Bacteria</taxon>
        <taxon>Pseudomonadati</taxon>
        <taxon>Thermodesulfobacteriota</taxon>
        <taxon>Desulfuromonadia</taxon>
        <taxon>Geobacterales</taxon>
        <taxon>Geobacteraceae</taxon>
        <taxon>Geoanaerobacter</taxon>
    </lineage>
</organism>
<dbReference type="Proteomes" id="UP000194153">
    <property type="component" value="Unassembled WGS sequence"/>
</dbReference>
<dbReference type="PANTHER" id="PTHR45779:SF6">
    <property type="entry name" value="PEPTIDYL-PROLYL CIS-TRANS ISOMERASE FKBP15-1"/>
    <property type="match status" value="1"/>
</dbReference>
<evidence type="ECO:0000313" key="8">
    <source>
        <dbReference type="Proteomes" id="UP000194153"/>
    </source>
</evidence>
<evidence type="ECO:0000256" key="5">
    <source>
        <dbReference type="RuleBase" id="RU003915"/>
    </source>
</evidence>
<dbReference type="RefSeq" id="WP_085814123.1">
    <property type="nucleotide sequence ID" value="NZ_BDQG01000001.1"/>
</dbReference>
<reference evidence="8" key="2">
    <citation type="submission" date="2017-05" db="EMBL/GenBank/DDBJ databases">
        <title>Draft genome sequence of Geobacter pelophilus, a iron(III)-reducing bacteria.</title>
        <authorList>
            <person name="Aoyagi T."/>
            <person name="Koike H."/>
            <person name="Morita T."/>
            <person name="Sato Y."/>
            <person name="Habe H."/>
            <person name="Hori T."/>
        </authorList>
    </citation>
    <scope>NUCLEOTIDE SEQUENCE [LARGE SCALE GENOMIC DNA]</scope>
    <source>
        <strain evidence="8">Drf2</strain>
    </source>
</reference>
<proteinExistence type="inferred from homology"/>
<dbReference type="InterPro" id="IPR046357">
    <property type="entry name" value="PPIase_dom_sf"/>
</dbReference>
<evidence type="ECO:0000256" key="4">
    <source>
        <dbReference type="PROSITE-ProRule" id="PRU00277"/>
    </source>
</evidence>
<name>A0ABQ0MLG1_9BACT</name>
<dbReference type="Pfam" id="PF00254">
    <property type="entry name" value="FKBP_C"/>
    <property type="match status" value="1"/>
</dbReference>
<feature type="domain" description="PPIase FKBP-type" evidence="6">
    <location>
        <begin position="6"/>
        <end position="129"/>
    </location>
</feature>
<dbReference type="Gene3D" id="3.10.50.40">
    <property type="match status" value="1"/>
</dbReference>
<dbReference type="InterPro" id="IPR001179">
    <property type="entry name" value="PPIase_FKBP_dom"/>
</dbReference>
<evidence type="ECO:0000256" key="3">
    <source>
        <dbReference type="ARBA" id="ARBA00023235"/>
    </source>
</evidence>
<dbReference type="PROSITE" id="PS50059">
    <property type="entry name" value="FKBP_PPIASE"/>
    <property type="match status" value="1"/>
</dbReference>
<keyword evidence="8" id="KW-1185">Reference proteome</keyword>